<reference evidence="3" key="1">
    <citation type="journal article" date="2019" name="Int. J. Syst. Evol. Microbiol.">
        <title>The Global Catalogue of Microorganisms (GCM) 10K type strain sequencing project: providing services to taxonomists for standard genome sequencing and annotation.</title>
        <authorList>
            <consortium name="The Broad Institute Genomics Platform"/>
            <consortium name="The Broad Institute Genome Sequencing Center for Infectious Disease"/>
            <person name="Wu L."/>
            <person name="Ma J."/>
        </authorList>
    </citation>
    <scope>NUCLEOTIDE SEQUENCE [LARGE SCALE GENOMIC DNA]</scope>
    <source>
        <strain evidence="3">JCM 13244</strain>
    </source>
</reference>
<keyword evidence="3" id="KW-1185">Reference proteome</keyword>
<evidence type="ECO:0000313" key="3">
    <source>
        <dbReference type="Proteomes" id="UP001499947"/>
    </source>
</evidence>
<comment type="caution">
    <text evidence="2">The sequence shown here is derived from an EMBL/GenBank/DDBJ whole genome shotgun (WGS) entry which is preliminary data.</text>
</comment>
<name>A0ABP4UUJ3_9ACTN</name>
<dbReference type="EMBL" id="BAAALR010000071">
    <property type="protein sequence ID" value="GAA1712250.1"/>
    <property type="molecule type" value="Genomic_DNA"/>
</dbReference>
<feature type="compositionally biased region" description="Basic and acidic residues" evidence="1">
    <location>
        <begin position="38"/>
        <end position="50"/>
    </location>
</feature>
<dbReference type="Proteomes" id="UP001499947">
    <property type="component" value="Unassembled WGS sequence"/>
</dbReference>
<gene>
    <name evidence="2" type="ORF">GCM10009680_61570</name>
</gene>
<proteinExistence type="predicted"/>
<evidence type="ECO:0008006" key="4">
    <source>
        <dbReference type="Google" id="ProtNLM"/>
    </source>
</evidence>
<organism evidence="2 3">
    <name type="scientific">Streptomyces yatensis</name>
    <dbReference type="NCBI Taxonomy" id="155177"/>
    <lineage>
        <taxon>Bacteria</taxon>
        <taxon>Bacillati</taxon>
        <taxon>Actinomycetota</taxon>
        <taxon>Actinomycetes</taxon>
        <taxon>Kitasatosporales</taxon>
        <taxon>Streptomycetaceae</taxon>
        <taxon>Streptomyces</taxon>
        <taxon>Streptomyces violaceusniger group</taxon>
    </lineage>
</organism>
<accession>A0ABP4UUJ3</accession>
<evidence type="ECO:0000256" key="1">
    <source>
        <dbReference type="SAM" id="MobiDB-lite"/>
    </source>
</evidence>
<feature type="region of interest" description="Disordered" evidence="1">
    <location>
        <begin position="21"/>
        <end position="50"/>
    </location>
</feature>
<evidence type="ECO:0000313" key="2">
    <source>
        <dbReference type="EMBL" id="GAA1712250.1"/>
    </source>
</evidence>
<sequence>MPGVKVGASAIWEVLKEAGINPAPQRNSSKTTWFEIGVRGDEPPQTEDAR</sequence>
<protein>
    <recommendedName>
        <fullName evidence="4">DNA-binding protein</fullName>
    </recommendedName>
</protein>